<evidence type="ECO:0000256" key="1">
    <source>
        <dbReference type="ARBA" id="ARBA00004571"/>
    </source>
</evidence>
<keyword evidence="8 14" id="KW-0798">TonB box</keyword>
<comment type="similarity">
    <text evidence="2 12 14">Belongs to the TonB-dependent receptor family.</text>
</comment>
<dbReference type="InterPro" id="IPR039426">
    <property type="entry name" value="TonB-dep_rcpt-like"/>
</dbReference>
<evidence type="ECO:0000256" key="7">
    <source>
        <dbReference type="ARBA" id="ARBA00023065"/>
    </source>
</evidence>
<evidence type="ECO:0000256" key="13">
    <source>
        <dbReference type="PROSITE-ProRule" id="PRU10144"/>
    </source>
</evidence>
<evidence type="ECO:0000313" key="16">
    <source>
        <dbReference type="Proteomes" id="UP000254069"/>
    </source>
</evidence>
<evidence type="ECO:0000256" key="9">
    <source>
        <dbReference type="ARBA" id="ARBA00023136"/>
    </source>
</evidence>
<dbReference type="CDD" id="cd01347">
    <property type="entry name" value="ligand_gated_channel"/>
    <property type="match status" value="1"/>
</dbReference>
<dbReference type="EMBL" id="UGYO01000002">
    <property type="protein sequence ID" value="SUJ14657.1"/>
    <property type="molecule type" value="Genomic_DNA"/>
</dbReference>
<dbReference type="Proteomes" id="UP000254069">
    <property type="component" value="Unassembled WGS sequence"/>
</dbReference>
<keyword evidence="9 12" id="KW-0472">Membrane</keyword>
<proteinExistence type="inferred from homology"/>
<dbReference type="PROSITE" id="PS52016">
    <property type="entry name" value="TONB_DEPENDENT_REC_3"/>
    <property type="match status" value="1"/>
</dbReference>
<keyword evidence="6" id="KW-0732">Signal</keyword>
<comment type="subcellular location">
    <subcellularLocation>
        <location evidence="1 12">Cell outer membrane</location>
        <topology evidence="1 12">Multi-pass membrane protein</topology>
    </subcellularLocation>
</comment>
<gene>
    <name evidence="15" type="primary">bfrD_2</name>
    <name evidence="15" type="ORF">NCTC10738_04570</name>
</gene>
<dbReference type="PANTHER" id="PTHR32552:SF90">
    <property type="entry name" value="METAL-PSEUDOPALINE RECEPTOR CNTO"/>
    <property type="match status" value="1"/>
</dbReference>
<dbReference type="GO" id="GO:0015891">
    <property type="term" value="P:siderophore transport"/>
    <property type="evidence" value="ECO:0007669"/>
    <property type="project" value="UniProtKB-ARBA"/>
</dbReference>
<dbReference type="Gene3D" id="2.40.170.20">
    <property type="entry name" value="TonB-dependent receptor, beta-barrel domain"/>
    <property type="match status" value="1"/>
</dbReference>
<evidence type="ECO:0000256" key="2">
    <source>
        <dbReference type="ARBA" id="ARBA00009810"/>
    </source>
</evidence>
<dbReference type="InterPro" id="IPR037066">
    <property type="entry name" value="Plug_dom_sf"/>
</dbReference>
<dbReference type="AlphaFoldDB" id="A0A380C825"/>
<dbReference type="InterPro" id="IPR036942">
    <property type="entry name" value="Beta-barrel_TonB_sf"/>
</dbReference>
<dbReference type="Pfam" id="PF00593">
    <property type="entry name" value="TonB_dep_Rec_b-barrel"/>
    <property type="match status" value="1"/>
</dbReference>
<keyword evidence="10" id="KW-0675">Receptor</keyword>
<dbReference type="Gene3D" id="2.170.130.10">
    <property type="entry name" value="TonB-dependent receptor, plug domain"/>
    <property type="match status" value="1"/>
</dbReference>
<dbReference type="PANTHER" id="PTHR32552">
    <property type="entry name" value="FERRICHROME IRON RECEPTOR-RELATED"/>
    <property type="match status" value="1"/>
</dbReference>
<evidence type="ECO:0000256" key="11">
    <source>
        <dbReference type="ARBA" id="ARBA00023237"/>
    </source>
</evidence>
<evidence type="ECO:0000256" key="8">
    <source>
        <dbReference type="ARBA" id="ARBA00023077"/>
    </source>
</evidence>
<keyword evidence="16" id="KW-1185">Reference proteome</keyword>
<evidence type="ECO:0000256" key="12">
    <source>
        <dbReference type="PROSITE-ProRule" id="PRU01360"/>
    </source>
</evidence>
<evidence type="ECO:0000256" key="6">
    <source>
        <dbReference type="ARBA" id="ARBA00022729"/>
    </source>
</evidence>
<keyword evidence="11 12" id="KW-0998">Cell outer membrane</keyword>
<evidence type="ECO:0000313" key="15">
    <source>
        <dbReference type="EMBL" id="SUJ14657.1"/>
    </source>
</evidence>
<dbReference type="InterPro" id="IPR012910">
    <property type="entry name" value="Plug_dom"/>
</dbReference>
<dbReference type="SUPFAM" id="SSF56935">
    <property type="entry name" value="Porins"/>
    <property type="match status" value="1"/>
</dbReference>
<keyword evidence="5 12" id="KW-0812">Transmembrane</keyword>
<keyword evidence="7" id="KW-0406">Ion transport</keyword>
<dbReference type="GO" id="GO:0015344">
    <property type="term" value="F:siderophore uptake transmembrane transporter activity"/>
    <property type="evidence" value="ECO:0007669"/>
    <property type="project" value="TreeGrafter"/>
</dbReference>
<keyword evidence="3 12" id="KW-0813">Transport</keyword>
<sequence length="808" mass="89311">MQQSAISLAVTACLSLTMAQAAQANEATQSQQVSQDVERITVYGKQNKVVMNSGLATKSDMSLMETPAALVVIDKELFAAQGADSLQDLVRNISGVTQAGNNYGIGDNLVIRGLDANYTYDGMYGGAGLGNTFNPTRSMTNVEAVEVLKGPATGLYGMGSAGGIINLIEKKPQFQDSTEVSAEVGSWNSYSLGLDSTGGLSDTLAYRLVAKHARSDGYRDIGSDRDEVYASLKILPSNSQDLVLSAAWIKDSVQVDSVGHPIRIYNAASTGGLSGAQVSWQDLVNDPNGAGIQLTEAQRQQLADSLVASDGIEPFDIGDTSLASPISRPNEGEEWRFKLNHNIALSDNLQLNQQLQYRDYQSGFIRQTGAYNYVYWKRKVKSVDVINADPRAPLVIDDVLYPYAARRQEYRKVDAHEKSWQYFADMRYNFSLAGIDSELLLNANLEDRDIAYKSWALYDKDGGGELPYILDIRNPNWGDKAFEDYNPDLKDNYNKQVRAWGLGMQYVGYLSETFTARVGVAFNEIEQKYSHLGTPKKDPTPEQDTKDHGITYNLGLTYMPTDNLSFFVNHAKGRTAYSVLGAVTGAESGGAADRKDSESLSYDLGMRFKGFDDQLLGSLVLFQSERTNLRYGNPEYNDKEGAPDYNISVPEFFYDGKDKTTGAELDLNAHLNEEWLINLNGLYQDARNKNDPNSSSYNSRQKGVPQVSASAWVTYSHQWQALPQPLSVSFGVRYVDERSTNSDSFGIPDGKVPAYTVWDSAIAYKTDDWSVQLNLNNLFNTRYYDKAMFLGGMPGAERNAKLSVSYRF</sequence>
<dbReference type="InterPro" id="IPR010917">
    <property type="entry name" value="TonB_rcpt_CS"/>
</dbReference>
<evidence type="ECO:0000256" key="5">
    <source>
        <dbReference type="ARBA" id="ARBA00022692"/>
    </source>
</evidence>
<dbReference type="InterPro" id="IPR000531">
    <property type="entry name" value="Beta-barrel_TonB"/>
</dbReference>
<dbReference type="GeneID" id="93808549"/>
<accession>A0A380C825</accession>
<dbReference type="FunFam" id="2.170.130.10:FF:000001">
    <property type="entry name" value="Catecholate siderophore TonB-dependent receptor"/>
    <property type="match status" value="1"/>
</dbReference>
<dbReference type="RefSeq" id="WP_025009746.1">
    <property type="nucleotide sequence ID" value="NZ_AP024610.1"/>
</dbReference>
<name>A0A380C825_9GAMM</name>
<protein>
    <submittedName>
        <fullName evidence="15">Virulence-associated outer membrane protein Vir-90</fullName>
    </submittedName>
</protein>
<keyword evidence="4 12" id="KW-1134">Transmembrane beta strand</keyword>
<dbReference type="Pfam" id="PF07715">
    <property type="entry name" value="Plug"/>
    <property type="match status" value="1"/>
</dbReference>
<evidence type="ECO:0000256" key="3">
    <source>
        <dbReference type="ARBA" id="ARBA00022448"/>
    </source>
</evidence>
<feature type="short sequence motif" description="TonB C-terminal box" evidence="13">
    <location>
        <begin position="791"/>
        <end position="808"/>
    </location>
</feature>
<dbReference type="PROSITE" id="PS01156">
    <property type="entry name" value="TONB_DEPENDENT_REC_2"/>
    <property type="match status" value="1"/>
</dbReference>
<reference evidence="15 16" key="1">
    <citation type="submission" date="2018-06" db="EMBL/GenBank/DDBJ databases">
        <authorList>
            <consortium name="Pathogen Informatics"/>
            <person name="Doyle S."/>
        </authorList>
    </citation>
    <scope>NUCLEOTIDE SEQUENCE [LARGE SCALE GENOMIC DNA]</scope>
    <source>
        <strain evidence="15 16">NCTC10738</strain>
    </source>
</reference>
<evidence type="ECO:0000256" key="14">
    <source>
        <dbReference type="RuleBase" id="RU003357"/>
    </source>
</evidence>
<evidence type="ECO:0000256" key="10">
    <source>
        <dbReference type="ARBA" id="ARBA00023170"/>
    </source>
</evidence>
<dbReference type="GO" id="GO:0009279">
    <property type="term" value="C:cell outer membrane"/>
    <property type="evidence" value="ECO:0007669"/>
    <property type="project" value="UniProtKB-SubCell"/>
</dbReference>
<evidence type="ECO:0000256" key="4">
    <source>
        <dbReference type="ARBA" id="ARBA00022452"/>
    </source>
</evidence>
<organism evidence="15 16">
    <name type="scientific">Shewanella algae</name>
    <dbReference type="NCBI Taxonomy" id="38313"/>
    <lineage>
        <taxon>Bacteria</taxon>
        <taxon>Pseudomonadati</taxon>
        <taxon>Pseudomonadota</taxon>
        <taxon>Gammaproteobacteria</taxon>
        <taxon>Alteromonadales</taxon>
        <taxon>Shewanellaceae</taxon>
        <taxon>Shewanella</taxon>
    </lineage>
</organism>